<dbReference type="SUPFAM" id="SSF69322">
    <property type="entry name" value="Tricorn protease domain 2"/>
    <property type="match status" value="1"/>
</dbReference>
<dbReference type="EMBL" id="CAKOGP040001725">
    <property type="protein sequence ID" value="CAJ1947389.1"/>
    <property type="molecule type" value="Genomic_DNA"/>
</dbReference>
<feature type="compositionally biased region" description="Low complexity" evidence="1">
    <location>
        <begin position="380"/>
        <end position="422"/>
    </location>
</feature>
<feature type="compositionally biased region" description="Pro residues" evidence="1">
    <location>
        <begin position="342"/>
        <end position="377"/>
    </location>
</feature>
<feature type="compositionally biased region" description="Polar residues" evidence="1">
    <location>
        <begin position="699"/>
        <end position="709"/>
    </location>
</feature>
<dbReference type="Proteomes" id="UP001295423">
    <property type="component" value="Unassembled WGS sequence"/>
</dbReference>
<feature type="compositionally biased region" description="Basic and acidic residues" evidence="1">
    <location>
        <begin position="670"/>
        <end position="694"/>
    </location>
</feature>
<protein>
    <submittedName>
        <fullName evidence="2">Uncharacterized protein</fullName>
    </submittedName>
</protein>
<sequence>MCPIIEDRYAHTRLKSHDPNGPDFKEVSGLAISPTQTHNGRPIFFAISDGGGDSRIGIFDSEDGRRLRTLRVDRGFFRNADWESLTIGSCGKSGEGDTCLYVMDAGDNQARQNNGNRGRGDYRILKIREPRWTDYNDNDYISKNRMSRMDFDYRHHSSPTNYADCEAMFVDHKGWGSGESKGDIYLATKWDKGNEISKNRLFQLPASAWSSGYDGAVHRYSVKSVGNYDYNRYQQNGGIHFMKTTWSSAEMSFDGTMIALGNLQKSYVFLRCPGTSVADAIANPHANAKPCVEWSHPATGQVETLAWTPDRRYTLDIPEGDSPKMGWTKLRFDRNRSSKVCPGPPPPPTRPPTRRPTPQPTRNPTPRPTPRPTPNPTGLPSISPTKAPTTTPSLSPTRLPSISPSEVPSLTPSMSPSLSSSPTSCDGHIFELILQTDDQAATTQWKVYNGVEELVGEGGGYSNRATIFYSQCLEPGLHSFEISNEMVDGVPGLYQIWYDKILMYDSQGQSGSYKEIFFAYEFDDQSWVPKTPTPTQAPTLTTENEIFGVSCGGICPGSFSQVANAQQVVSLGRNAGTEYFCGSLDKRYQQLFSTPDACEALQVSAQRAGCECEVVGQVTNSATAGQQASREAENESQSLEIQWGLILGIIAAVCCLGTCCFKYTGRRRNSEESDNLKGDANEKARDVESVDETGRISISDDSTTNSASDESGEMSDINDKSLPLPLQRVKSAFAVVQNHGHQLLPLRRVKTAMDSSVVHENDGQRLLPVRRVQSSMEHRFVQSWQLAMPEGNTEHSEEGFEVCSDDQCAKGKMLDLNSPSSVDDSLESLELPKFDRSFESNRSNCSDESATIMSA</sequence>
<gene>
    <name evidence="2" type="ORF">CYCCA115_LOCUS11122</name>
</gene>
<evidence type="ECO:0000256" key="1">
    <source>
        <dbReference type="SAM" id="MobiDB-lite"/>
    </source>
</evidence>
<proteinExistence type="predicted"/>
<evidence type="ECO:0000313" key="3">
    <source>
        <dbReference type="Proteomes" id="UP001295423"/>
    </source>
</evidence>
<reference evidence="2" key="1">
    <citation type="submission" date="2023-08" db="EMBL/GenBank/DDBJ databases">
        <authorList>
            <person name="Audoor S."/>
            <person name="Bilcke G."/>
        </authorList>
    </citation>
    <scope>NUCLEOTIDE SEQUENCE</scope>
</reference>
<keyword evidence="3" id="KW-1185">Reference proteome</keyword>
<comment type="caution">
    <text evidence="2">The sequence shown here is derived from an EMBL/GenBank/DDBJ whole genome shotgun (WGS) entry which is preliminary data.</text>
</comment>
<accession>A0AAD2FNQ1</accession>
<feature type="region of interest" description="Disordered" evidence="1">
    <location>
        <begin position="314"/>
        <end position="422"/>
    </location>
</feature>
<name>A0AAD2FNQ1_9STRA</name>
<evidence type="ECO:0000313" key="2">
    <source>
        <dbReference type="EMBL" id="CAJ1947389.1"/>
    </source>
</evidence>
<dbReference type="AlphaFoldDB" id="A0AAD2FNQ1"/>
<organism evidence="2 3">
    <name type="scientific">Cylindrotheca closterium</name>
    <dbReference type="NCBI Taxonomy" id="2856"/>
    <lineage>
        <taxon>Eukaryota</taxon>
        <taxon>Sar</taxon>
        <taxon>Stramenopiles</taxon>
        <taxon>Ochrophyta</taxon>
        <taxon>Bacillariophyta</taxon>
        <taxon>Bacillariophyceae</taxon>
        <taxon>Bacillariophycidae</taxon>
        <taxon>Bacillariales</taxon>
        <taxon>Bacillariaceae</taxon>
        <taxon>Cylindrotheca</taxon>
    </lineage>
</organism>
<feature type="region of interest" description="Disordered" evidence="1">
    <location>
        <begin position="670"/>
        <end position="720"/>
    </location>
</feature>